<comment type="caution">
    <text evidence="7">The sequence shown here is derived from an EMBL/GenBank/DDBJ whole genome shotgun (WGS) entry which is preliminary data.</text>
</comment>
<feature type="domain" description="Kazal-like" evidence="6">
    <location>
        <begin position="56"/>
        <end position="107"/>
    </location>
</feature>
<dbReference type="Pfam" id="PF07648">
    <property type="entry name" value="Kazal_2"/>
    <property type="match status" value="1"/>
</dbReference>
<feature type="compositionally biased region" description="Basic and acidic residues" evidence="4">
    <location>
        <begin position="179"/>
        <end position="193"/>
    </location>
</feature>
<feature type="region of interest" description="Disordered" evidence="4">
    <location>
        <begin position="169"/>
        <end position="215"/>
    </location>
</feature>
<dbReference type="Pfam" id="PF00050">
    <property type="entry name" value="Kazal_1"/>
    <property type="match status" value="2"/>
</dbReference>
<sequence>MKSAAVLVLAVVAATSARAAKTINFENIGIVVNSDDFKKSKGGKWDWDDDSQASGSGSGYSCDEVCPTDFKPLCGSDGVTYKNDCHFTVAQCNATDLAVQSTGKCPSEKTSTAGSSVGACPDACLDVYDPVTDENGVTYSNECYMEMEKCKGKKKKTVDLLAEYESLYGSDSGSSSSAIKKDKSTKHPGDKASKSTKSTKSTKSSKDTKTSSSVGSLYEDGSIGVIGSDSASANDDCSATCPDIYAPICGSDRVTYSNACKLAAASCKNPKLRLVQVSDDLCADSASTTTQQQTVSEKTATKAPKTTEK</sequence>
<keyword evidence="2" id="KW-0722">Serine protease inhibitor</keyword>
<dbReference type="OrthoDB" id="126772at2759"/>
<dbReference type="PROSITE" id="PS51465">
    <property type="entry name" value="KAZAL_2"/>
    <property type="match status" value="3"/>
</dbReference>
<gene>
    <name evidence="7" type="ORF">PHYBOEH_008823</name>
</gene>
<feature type="compositionally biased region" description="Low complexity" evidence="4">
    <location>
        <begin position="288"/>
        <end position="309"/>
    </location>
</feature>
<dbReference type="PANTHER" id="PTHR10913:SF45">
    <property type="entry name" value="FOLLISTATIN, ISOFORM A-RELATED"/>
    <property type="match status" value="1"/>
</dbReference>
<dbReference type="InterPro" id="IPR002350">
    <property type="entry name" value="Kazal_dom"/>
</dbReference>
<evidence type="ECO:0000256" key="5">
    <source>
        <dbReference type="SAM" id="SignalP"/>
    </source>
</evidence>
<dbReference type="PANTHER" id="PTHR10913">
    <property type="entry name" value="FOLLISTATIN-RELATED"/>
    <property type="match status" value="1"/>
</dbReference>
<feature type="domain" description="Kazal-like" evidence="6">
    <location>
        <begin position="231"/>
        <end position="284"/>
    </location>
</feature>
<evidence type="ECO:0000259" key="6">
    <source>
        <dbReference type="PROSITE" id="PS51465"/>
    </source>
</evidence>
<name>A0A8T1X1J9_9STRA</name>
<reference evidence="7" key="1">
    <citation type="submission" date="2021-02" db="EMBL/GenBank/DDBJ databases">
        <authorList>
            <person name="Palmer J.M."/>
        </authorList>
    </citation>
    <scope>NUCLEOTIDE SEQUENCE</scope>
    <source>
        <strain evidence="7">SCRP23</strain>
    </source>
</reference>
<accession>A0A8T1X1J9</accession>
<evidence type="ECO:0000256" key="3">
    <source>
        <dbReference type="ARBA" id="ARBA00023157"/>
    </source>
</evidence>
<evidence type="ECO:0000256" key="1">
    <source>
        <dbReference type="ARBA" id="ARBA00022690"/>
    </source>
</evidence>
<proteinExistence type="predicted"/>
<keyword evidence="8" id="KW-1185">Reference proteome</keyword>
<keyword evidence="5" id="KW-0732">Signal</keyword>
<dbReference type="InterPro" id="IPR050653">
    <property type="entry name" value="Prot_Inhib_GrowthFact_Antg"/>
</dbReference>
<dbReference type="EMBL" id="JAGDFL010000053">
    <property type="protein sequence ID" value="KAG7399451.1"/>
    <property type="molecule type" value="Genomic_DNA"/>
</dbReference>
<protein>
    <recommendedName>
        <fullName evidence="6">Kazal-like domain-containing protein</fullName>
    </recommendedName>
</protein>
<feature type="domain" description="Kazal-like" evidence="6">
    <location>
        <begin position="114"/>
        <end position="169"/>
    </location>
</feature>
<dbReference type="SMART" id="SM00280">
    <property type="entry name" value="KAZAL"/>
    <property type="match status" value="3"/>
</dbReference>
<feature type="chain" id="PRO_5035729131" description="Kazal-like domain-containing protein" evidence="5">
    <location>
        <begin position="20"/>
        <end position="309"/>
    </location>
</feature>
<evidence type="ECO:0000313" key="8">
    <source>
        <dbReference type="Proteomes" id="UP000693981"/>
    </source>
</evidence>
<keyword evidence="3" id="KW-1015">Disulfide bond</keyword>
<organism evidence="7 8">
    <name type="scientific">Phytophthora boehmeriae</name>
    <dbReference type="NCBI Taxonomy" id="109152"/>
    <lineage>
        <taxon>Eukaryota</taxon>
        <taxon>Sar</taxon>
        <taxon>Stramenopiles</taxon>
        <taxon>Oomycota</taxon>
        <taxon>Peronosporomycetes</taxon>
        <taxon>Peronosporales</taxon>
        <taxon>Peronosporaceae</taxon>
        <taxon>Phytophthora</taxon>
    </lineage>
</organism>
<evidence type="ECO:0000256" key="4">
    <source>
        <dbReference type="SAM" id="MobiDB-lite"/>
    </source>
</evidence>
<feature type="region of interest" description="Disordered" evidence="4">
    <location>
        <begin position="37"/>
        <end position="59"/>
    </location>
</feature>
<feature type="compositionally biased region" description="Basic and acidic residues" evidence="4">
    <location>
        <begin position="37"/>
        <end position="46"/>
    </location>
</feature>
<feature type="signal peptide" evidence="5">
    <location>
        <begin position="1"/>
        <end position="19"/>
    </location>
</feature>
<dbReference type="AlphaFoldDB" id="A0A8T1X1J9"/>
<keyword evidence="1" id="KW-0646">Protease inhibitor</keyword>
<dbReference type="CDD" id="cd00104">
    <property type="entry name" value="KAZAL_FS"/>
    <property type="match status" value="3"/>
</dbReference>
<evidence type="ECO:0000313" key="7">
    <source>
        <dbReference type="EMBL" id="KAG7399451.1"/>
    </source>
</evidence>
<dbReference type="GO" id="GO:0005576">
    <property type="term" value="C:extracellular region"/>
    <property type="evidence" value="ECO:0007669"/>
    <property type="project" value="TreeGrafter"/>
</dbReference>
<feature type="region of interest" description="Disordered" evidence="4">
    <location>
        <begin position="286"/>
        <end position="309"/>
    </location>
</feature>
<evidence type="ECO:0000256" key="2">
    <source>
        <dbReference type="ARBA" id="ARBA00022900"/>
    </source>
</evidence>
<dbReference type="Proteomes" id="UP000693981">
    <property type="component" value="Unassembled WGS sequence"/>
</dbReference>
<feature type="compositionally biased region" description="Low complexity" evidence="4">
    <location>
        <begin position="169"/>
        <end position="178"/>
    </location>
</feature>